<evidence type="ECO:0000256" key="3">
    <source>
        <dbReference type="ARBA" id="ARBA00022692"/>
    </source>
</evidence>
<evidence type="ECO:0000259" key="7">
    <source>
        <dbReference type="Pfam" id="PF06271"/>
    </source>
</evidence>
<dbReference type="RefSeq" id="WP_379151557.1">
    <property type="nucleotide sequence ID" value="NZ_JBHSRJ010000003.1"/>
</dbReference>
<dbReference type="EMBL" id="JBHSRJ010000003">
    <property type="protein sequence ID" value="MFC6042581.1"/>
    <property type="molecule type" value="Genomic_DNA"/>
</dbReference>
<comment type="caution">
    <text evidence="8">The sequence shown here is derived from an EMBL/GenBank/DDBJ whole genome shotgun (WGS) entry which is preliminary data.</text>
</comment>
<name>A0ABW1LGC2_9ACTN</name>
<gene>
    <name evidence="8" type="ORF">ACFPYL_05830</name>
</gene>
<keyword evidence="3 6" id="KW-0812">Transmembrane</keyword>
<dbReference type="PANTHER" id="PTHR36115">
    <property type="entry name" value="PROLINE-RICH ANTIGEN HOMOLOG-RELATED"/>
    <property type="match status" value="1"/>
</dbReference>
<organism evidence="8 9">
    <name type="scientific">Nocardioides hankookensis</name>
    <dbReference type="NCBI Taxonomy" id="443157"/>
    <lineage>
        <taxon>Bacteria</taxon>
        <taxon>Bacillati</taxon>
        <taxon>Actinomycetota</taxon>
        <taxon>Actinomycetes</taxon>
        <taxon>Propionibacteriales</taxon>
        <taxon>Nocardioidaceae</taxon>
        <taxon>Nocardioides</taxon>
    </lineage>
</organism>
<evidence type="ECO:0000256" key="2">
    <source>
        <dbReference type="ARBA" id="ARBA00022475"/>
    </source>
</evidence>
<evidence type="ECO:0000313" key="8">
    <source>
        <dbReference type="EMBL" id="MFC6042581.1"/>
    </source>
</evidence>
<accession>A0ABW1LGC2</accession>
<comment type="subcellular location">
    <subcellularLocation>
        <location evidence="1">Cell membrane</location>
        <topology evidence="1">Multi-pass membrane protein</topology>
    </subcellularLocation>
</comment>
<protein>
    <submittedName>
        <fullName evidence="8">RDD family protein</fullName>
    </submittedName>
</protein>
<dbReference type="Proteomes" id="UP001596135">
    <property type="component" value="Unassembled WGS sequence"/>
</dbReference>
<feature type="domain" description="RDD" evidence="7">
    <location>
        <begin position="249"/>
        <end position="380"/>
    </location>
</feature>
<evidence type="ECO:0000256" key="6">
    <source>
        <dbReference type="SAM" id="Phobius"/>
    </source>
</evidence>
<keyword evidence="2" id="KW-1003">Cell membrane</keyword>
<dbReference type="PANTHER" id="PTHR36115:SF4">
    <property type="entry name" value="MEMBRANE PROTEIN"/>
    <property type="match status" value="1"/>
</dbReference>
<evidence type="ECO:0000256" key="1">
    <source>
        <dbReference type="ARBA" id="ARBA00004651"/>
    </source>
</evidence>
<sequence>MADAHAEGRGLFHRITGGVTERVVGVIDPDIVLEQVDVNAVLDRIDADALLSRVDMNALLARVDVNALLDRIEPDDLLDRVDPDRLLARVDVGALLARVDPNELMARVDVAALLARVDPNELMARVDPDALIGRVDMNALLDRVDLNALLAKVDIEALLADVDLEALVRRSGVPELVAESTNQLAGSALDLVRRQLVALDVVIDRILNRLMRRDPDAQPVGPPLLQVAPAVEPAVARRGGARLSVSGHYAGPVTRGVAAAADVAIITTSYTLGIAGLAFLSGIFFGSSLDDLSGRGPLAVATLAVWAWFYSFGSHAVAGRTLGKGIVGIRVVGADGSPLSVRQAFVRTLVFPLSALLFGLGFLMILVQREHRALHDLIAGTSSVYDWGERAAEMPGPLSAFLARQSA</sequence>
<reference evidence="9" key="1">
    <citation type="journal article" date="2019" name="Int. J. Syst. Evol. Microbiol.">
        <title>The Global Catalogue of Microorganisms (GCM) 10K type strain sequencing project: providing services to taxonomists for standard genome sequencing and annotation.</title>
        <authorList>
            <consortium name="The Broad Institute Genomics Platform"/>
            <consortium name="The Broad Institute Genome Sequencing Center for Infectious Disease"/>
            <person name="Wu L."/>
            <person name="Ma J."/>
        </authorList>
    </citation>
    <scope>NUCLEOTIDE SEQUENCE [LARGE SCALE GENOMIC DNA]</scope>
    <source>
        <strain evidence="9">CCUG 54522</strain>
    </source>
</reference>
<feature type="transmembrane region" description="Helical" evidence="6">
    <location>
        <begin position="298"/>
        <end position="318"/>
    </location>
</feature>
<dbReference type="InterPro" id="IPR051791">
    <property type="entry name" value="Pra-immunoreactive"/>
</dbReference>
<feature type="transmembrane region" description="Helical" evidence="6">
    <location>
        <begin position="263"/>
        <end position="286"/>
    </location>
</feature>
<dbReference type="Pfam" id="PF06271">
    <property type="entry name" value="RDD"/>
    <property type="match status" value="1"/>
</dbReference>
<evidence type="ECO:0000256" key="4">
    <source>
        <dbReference type="ARBA" id="ARBA00022989"/>
    </source>
</evidence>
<keyword evidence="4 6" id="KW-1133">Transmembrane helix</keyword>
<evidence type="ECO:0000313" key="9">
    <source>
        <dbReference type="Proteomes" id="UP001596135"/>
    </source>
</evidence>
<feature type="transmembrane region" description="Helical" evidence="6">
    <location>
        <begin position="344"/>
        <end position="367"/>
    </location>
</feature>
<dbReference type="InterPro" id="IPR010432">
    <property type="entry name" value="RDD"/>
</dbReference>
<evidence type="ECO:0000256" key="5">
    <source>
        <dbReference type="ARBA" id="ARBA00023136"/>
    </source>
</evidence>
<proteinExistence type="predicted"/>
<keyword evidence="9" id="KW-1185">Reference proteome</keyword>
<keyword evidence="5 6" id="KW-0472">Membrane</keyword>